<dbReference type="EMBL" id="CAEKKB010000004">
    <property type="protein sequence ID" value="CAB4307561.1"/>
    <property type="molecule type" value="Genomic_DNA"/>
</dbReference>
<dbReference type="Proteomes" id="UP000507245">
    <property type="component" value="Unassembled WGS sequence"/>
</dbReference>
<dbReference type="AlphaFoldDB" id="A0A6J5X423"/>
<dbReference type="OrthoDB" id="1162365at2759"/>
<proteinExistence type="predicted"/>
<organism evidence="1 2">
    <name type="scientific">Prunus armeniaca</name>
    <name type="common">Apricot</name>
    <name type="synonym">Armeniaca vulgaris</name>
    <dbReference type="NCBI Taxonomy" id="36596"/>
    <lineage>
        <taxon>Eukaryota</taxon>
        <taxon>Viridiplantae</taxon>
        <taxon>Streptophyta</taxon>
        <taxon>Embryophyta</taxon>
        <taxon>Tracheophyta</taxon>
        <taxon>Spermatophyta</taxon>
        <taxon>Magnoliopsida</taxon>
        <taxon>eudicotyledons</taxon>
        <taxon>Gunneridae</taxon>
        <taxon>Pentapetalae</taxon>
        <taxon>rosids</taxon>
        <taxon>fabids</taxon>
        <taxon>Rosales</taxon>
        <taxon>Rosaceae</taxon>
        <taxon>Amygdaloideae</taxon>
        <taxon>Amygdaleae</taxon>
        <taxon>Prunus</taxon>
    </lineage>
</organism>
<evidence type="ECO:0000313" key="2">
    <source>
        <dbReference type="Proteomes" id="UP000507245"/>
    </source>
</evidence>
<evidence type="ECO:0000313" key="1">
    <source>
        <dbReference type="EMBL" id="CAB4307561.1"/>
    </source>
</evidence>
<gene>
    <name evidence="1" type="ORF">ORAREDHAP_LOCUS26324</name>
</gene>
<protein>
    <submittedName>
        <fullName evidence="1">Uncharacterized protein</fullName>
    </submittedName>
</protein>
<sequence>MNSVCIDAPKLESLDVETGALLNFSLDARSLISANIHLRDNRFQVNRASFAKHATALLAEISNVKNLSLSASHLERSGGEVIGEQG</sequence>
<reference evidence="2" key="1">
    <citation type="journal article" date="2020" name="Genome Biol.">
        <title>Gamete binning: chromosome-level and haplotype-resolved genome assembly enabled by high-throughput single-cell sequencing of gamete genomes.</title>
        <authorList>
            <person name="Campoy J.A."/>
            <person name="Sun H."/>
            <person name="Goel M."/>
            <person name="Jiao W.-B."/>
            <person name="Folz-Donahue K."/>
            <person name="Wang N."/>
            <person name="Rubio M."/>
            <person name="Liu C."/>
            <person name="Kukat C."/>
            <person name="Ruiz D."/>
            <person name="Huettel B."/>
            <person name="Schneeberger K."/>
        </authorList>
    </citation>
    <scope>NUCLEOTIDE SEQUENCE [LARGE SCALE GENOMIC DNA]</scope>
    <source>
        <strain evidence="2">cv. Rojo Pasion</strain>
    </source>
</reference>
<keyword evidence="2" id="KW-1185">Reference proteome</keyword>
<accession>A0A6J5X423</accession>
<name>A0A6J5X423_PRUAR</name>